<feature type="compositionally biased region" description="Acidic residues" evidence="3">
    <location>
        <begin position="335"/>
        <end position="346"/>
    </location>
</feature>
<organism evidence="5 6">
    <name type="scientific">Pachysolen tannophilus NRRL Y-2460</name>
    <dbReference type="NCBI Taxonomy" id="669874"/>
    <lineage>
        <taxon>Eukaryota</taxon>
        <taxon>Fungi</taxon>
        <taxon>Dikarya</taxon>
        <taxon>Ascomycota</taxon>
        <taxon>Saccharomycotina</taxon>
        <taxon>Pichiomycetes</taxon>
        <taxon>Pachysolenaceae</taxon>
        <taxon>Pachysolen</taxon>
    </lineage>
</organism>
<protein>
    <recommendedName>
        <fullName evidence="4">RRM domain-containing protein</fullName>
    </recommendedName>
</protein>
<dbReference type="OrthoDB" id="21643at2759"/>
<feature type="coiled-coil region" evidence="2">
    <location>
        <begin position="228"/>
        <end position="259"/>
    </location>
</feature>
<dbReference type="InterPro" id="IPR035979">
    <property type="entry name" value="RBD_domain_sf"/>
</dbReference>
<evidence type="ECO:0000313" key="5">
    <source>
        <dbReference type="EMBL" id="ODV97303.1"/>
    </source>
</evidence>
<gene>
    <name evidence="5" type="ORF">PACTADRAFT_49036</name>
</gene>
<dbReference type="PROSITE" id="PS50102">
    <property type="entry name" value="RRM"/>
    <property type="match status" value="1"/>
</dbReference>
<dbReference type="Gene3D" id="3.30.70.330">
    <property type="match status" value="1"/>
</dbReference>
<keyword evidence="6" id="KW-1185">Reference proteome</keyword>
<evidence type="ECO:0000256" key="1">
    <source>
        <dbReference type="PROSITE-ProRule" id="PRU00176"/>
    </source>
</evidence>
<dbReference type="Proteomes" id="UP000094236">
    <property type="component" value="Unassembled WGS sequence"/>
</dbReference>
<evidence type="ECO:0000313" key="6">
    <source>
        <dbReference type="Proteomes" id="UP000094236"/>
    </source>
</evidence>
<evidence type="ECO:0000256" key="2">
    <source>
        <dbReference type="SAM" id="Coils"/>
    </source>
</evidence>
<keyword evidence="1" id="KW-0694">RNA-binding</keyword>
<dbReference type="InterPro" id="IPR000504">
    <property type="entry name" value="RRM_dom"/>
</dbReference>
<dbReference type="AlphaFoldDB" id="A0A1E4TZV7"/>
<dbReference type="GO" id="GO:0003723">
    <property type="term" value="F:RNA binding"/>
    <property type="evidence" value="ECO:0007669"/>
    <property type="project" value="UniProtKB-UniRule"/>
</dbReference>
<sequence>MPVDDMENSRNEMSCTRLYIGGISPQLAENIEELEDRLSRYGNIKSSIELHRKPTIDNFFGFVDIEILPEKLADVKRTLSGFKFMNSRLAINVSDKGFKERWKEDAERPDLLAEDRIKRNKIALARQERIENRNVFIREGVLVKGRLRKTPRKNLKNLTFKVEINGRIKIFKCQKKKLWGVDKNRKIRDLTFKFVNNQWRDGNDHVIESLELKNNLQKILLGGDIVEAKNLELSLDDTENNEEELAEEKKRNNKILENLFSQFDFEKPVAVEDIDAKESSGESEYEYEAVYNSDDQDKNETDSYGVPEKSCTSNNLLEDFLKSNPMNPEKKPFDEQEEEEDDDDDEIYKQVESDHEKVEENLKKAVQDTDEEFIPTFTKSIEKTDIEENQTEKLRSLLNPAASEKTSSSFKLSVDSDIEEENDMNYESHNNNNGSVTATLLSSKELKEIQKVQNDAKLSLLTSVKKSTHGLFFAHFDSPFLVAQSQLSKLDVGSTHSTENYDEWFYENRGALNREFKRKRRDVLRQYKKKIVIHQI</sequence>
<feature type="domain" description="RRM" evidence="4">
    <location>
        <begin position="16"/>
        <end position="96"/>
    </location>
</feature>
<name>A0A1E4TZV7_PACTA</name>
<dbReference type="EMBL" id="KV454012">
    <property type="protein sequence ID" value="ODV97303.1"/>
    <property type="molecule type" value="Genomic_DNA"/>
</dbReference>
<accession>A0A1E4TZV7</accession>
<dbReference type="SUPFAM" id="SSF54928">
    <property type="entry name" value="RNA-binding domain, RBD"/>
    <property type="match status" value="1"/>
</dbReference>
<dbReference type="STRING" id="669874.A0A1E4TZV7"/>
<evidence type="ECO:0000256" key="3">
    <source>
        <dbReference type="SAM" id="MobiDB-lite"/>
    </source>
</evidence>
<feature type="region of interest" description="Disordered" evidence="3">
    <location>
        <begin position="274"/>
        <end position="346"/>
    </location>
</feature>
<proteinExistence type="predicted"/>
<reference evidence="6" key="1">
    <citation type="submission" date="2016-05" db="EMBL/GenBank/DDBJ databases">
        <title>Comparative genomics of biotechnologically important yeasts.</title>
        <authorList>
            <consortium name="DOE Joint Genome Institute"/>
            <person name="Riley R."/>
            <person name="Haridas S."/>
            <person name="Wolfe K.H."/>
            <person name="Lopes M.R."/>
            <person name="Hittinger C.T."/>
            <person name="Goker M."/>
            <person name="Salamov A."/>
            <person name="Wisecaver J."/>
            <person name="Long T.M."/>
            <person name="Aerts A.L."/>
            <person name="Barry K."/>
            <person name="Choi C."/>
            <person name="Clum A."/>
            <person name="Coughlan A.Y."/>
            <person name="Deshpande S."/>
            <person name="Douglass A.P."/>
            <person name="Hanson S.J."/>
            <person name="Klenk H.-P."/>
            <person name="Labutti K."/>
            <person name="Lapidus A."/>
            <person name="Lindquist E."/>
            <person name="Lipzen A."/>
            <person name="Meier-Kolthoff J.P."/>
            <person name="Ohm R.A."/>
            <person name="Otillar R.P."/>
            <person name="Pangilinan J."/>
            <person name="Peng Y."/>
            <person name="Rokas A."/>
            <person name="Rosa C.A."/>
            <person name="Scheuner C."/>
            <person name="Sibirny A.A."/>
            <person name="Slot J.C."/>
            <person name="Stielow J.B."/>
            <person name="Sun H."/>
            <person name="Kurtzman C.P."/>
            <person name="Blackwell M."/>
            <person name="Grigoriev I.V."/>
            <person name="Jeffries T.W."/>
        </authorList>
    </citation>
    <scope>NUCLEOTIDE SEQUENCE [LARGE SCALE GENOMIC DNA]</scope>
    <source>
        <strain evidence="6">NRRL Y-2460</strain>
    </source>
</reference>
<keyword evidence="2" id="KW-0175">Coiled coil</keyword>
<evidence type="ECO:0000259" key="4">
    <source>
        <dbReference type="PROSITE" id="PS50102"/>
    </source>
</evidence>
<dbReference type="InterPro" id="IPR012677">
    <property type="entry name" value="Nucleotide-bd_a/b_plait_sf"/>
</dbReference>